<comment type="similarity">
    <text evidence="2">Belongs to the bacterial solute-binding protein 2 family.</text>
</comment>
<dbReference type="EMBL" id="CP042817">
    <property type="protein sequence ID" value="QEJ97784.1"/>
    <property type="molecule type" value="Genomic_DNA"/>
</dbReference>
<dbReference type="PROSITE" id="PS51257">
    <property type="entry name" value="PROKAR_LIPOPROTEIN"/>
    <property type="match status" value="1"/>
</dbReference>
<evidence type="ECO:0000256" key="6">
    <source>
        <dbReference type="ARBA" id="ARBA00022729"/>
    </source>
</evidence>
<dbReference type="GO" id="GO:0030288">
    <property type="term" value="C:outer membrane-bounded periplasmic space"/>
    <property type="evidence" value="ECO:0007669"/>
    <property type="project" value="TreeGrafter"/>
</dbReference>
<dbReference type="GO" id="GO:0030246">
    <property type="term" value="F:carbohydrate binding"/>
    <property type="evidence" value="ECO:0007669"/>
    <property type="project" value="InterPro"/>
</dbReference>
<reference evidence="12" key="2">
    <citation type="submission" date="2015-01" db="EMBL/GenBank/DDBJ databases">
        <authorList>
            <person name="Xiang T."/>
            <person name="Song Y."/>
            <person name="Huang L."/>
            <person name="Wang B."/>
            <person name="Wu P."/>
        </authorList>
    </citation>
    <scope>NUCLEOTIDE SEQUENCE [LARGE SCALE GENOMIC DNA]</scope>
    <source>
        <strain evidence="12">V1</strain>
    </source>
</reference>
<dbReference type="CDD" id="cd01539">
    <property type="entry name" value="PBP1_GGBP"/>
    <property type="match status" value="1"/>
</dbReference>
<evidence type="ECO:0000313" key="15">
    <source>
        <dbReference type="Proteomes" id="UP000323594"/>
    </source>
</evidence>
<gene>
    <name evidence="12" type="primary">mglB</name>
    <name evidence="13" type="ORF">FUT82_07095</name>
    <name evidence="12" type="ORF">TPHV1_10002</name>
</gene>
<evidence type="ECO:0000256" key="5">
    <source>
        <dbReference type="ARBA" id="ARBA00022723"/>
    </source>
</evidence>
<evidence type="ECO:0000313" key="13">
    <source>
        <dbReference type="EMBL" id="QEJ97784.1"/>
    </source>
</evidence>
<reference evidence="13 15" key="3">
    <citation type="submission" date="2019-08" db="EMBL/GenBank/DDBJ databases">
        <authorList>
            <person name="Kuhnert P."/>
        </authorList>
    </citation>
    <scope>NUCLEOTIDE SEQUENCE [LARGE SCALE GENOMIC DNA]</scope>
    <source>
        <strain evidence="13 15">B36.5</strain>
    </source>
</reference>
<dbReference type="InterPro" id="IPR044085">
    <property type="entry name" value="MglB-like_PBP1"/>
</dbReference>
<evidence type="ECO:0000256" key="9">
    <source>
        <dbReference type="ARBA" id="ARBA00034323"/>
    </source>
</evidence>
<evidence type="ECO:0000256" key="7">
    <source>
        <dbReference type="ARBA" id="ARBA00022764"/>
    </source>
</evidence>
<dbReference type="Proteomes" id="UP000042527">
    <property type="component" value="Unassembled WGS sequence"/>
</dbReference>
<dbReference type="AlphaFoldDB" id="A0A0B7GP39"/>
<dbReference type="InterPro" id="IPR050555">
    <property type="entry name" value="Bact_Solute-Bind_Prot2"/>
</dbReference>
<comment type="subunit">
    <text evidence="9">The ABC transporter complex is composed of one ATP-binding protein (MglA), two transmembrane proteins (MglC) and a solute-binding protein (MglB).</text>
</comment>
<evidence type="ECO:0000259" key="11">
    <source>
        <dbReference type="Pfam" id="PF13407"/>
    </source>
</evidence>
<proteinExistence type="inferred from homology"/>
<dbReference type="Pfam" id="PF13407">
    <property type="entry name" value="Peripla_BP_4"/>
    <property type="match status" value="1"/>
</dbReference>
<dbReference type="EMBL" id="CDNC01000001">
    <property type="protein sequence ID" value="CEM60334.1"/>
    <property type="molecule type" value="Genomic_DNA"/>
</dbReference>
<organism evidence="12 14">
    <name type="scientific">Treponema phagedenis</name>
    <dbReference type="NCBI Taxonomy" id="162"/>
    <lineage>
        <taxon>Bacteria</taxon>
        <taxon>Pseudomonadati</taxon>
        <taxon>Spirochaetota</taxon>
        <taxon>Spirochaetia</taxon>
        <taxon>Spirochaetales</taxon>
        <taxon>Treponemataceae</taxon>
        <taxon>Treponema</taxon>
    </lineage>
</organism>
<comment type="subcellular location">
    <subcellularLocation>
        <location evidence="1">Cell envelope</location>
    </subcellularLocation>
</comment>
<evidence type="ECO:0000256" key="1">
    <source>
        <dbReference type="ARBA" id="ARBA00004196"/>
    </source>
</evidence>
<evidence type="ECO:0000313" key="14">
    <source>
        <dbReference type="Proteomes" id="UP000042527"/>
    </source>
</evidence>
<keyword evidence="5" id="KW-0479">Metal-binding</keyword>
<dbReference type="OrthoDB" id="9769193at2"/>
<feature type="domain" description="Periplasmic binding protein" evidence="11">
    <location>
        <begin position="30"/>
        <end position="302"/>
    </location>
</feature>
<reference evidence="14" key="1">
    <citation type="submission" date="2015-01" db="EMBL/GenBank/DDBJ databases">
        <authorList>
            <person name="Manzoor Shahid"/>
            <person name="Zubair Saima"/>
        </authorList>
    </citation>
    <scope>NUCLEOTIDE SEQUENCE [LARGE SCALE GENOMIC DNA]</scope>
    <source>
        <strain evidence="14">V1</strain>
    </source>
</reference>
<keyword evidence="7" id="KW-0574">Periplasm</keyword>
<name>A0A0B7GP39_TREPH</name>
<keyword evidence="14" id="KW-1185">Reference proteome</keyword>
<keyword evidence="4" id="KW-0762">Sugar transport</keyword>
<protein>
    <recommendedName>
        <fullName evidence="10">D-galactose/methyl-galactoside binding periplasmic protein MglB</fullName>
    </recommendedName>
</protein>
<evidence type="ECO:0000256" key="10">
    <source>
        <dbReference type="ARBA" id="ARBA00034344"/>
    </source>
</evidence>
<dbReference type="RefSeq" id="WP_044634178.1">
    <property type="nucleotide sequence ID" value="NZ_CDNC01000001.1"/>
</dbReference>
<sequence length="333" mass="37070">MKRLIACGICIAMLGVLVGCTNKGVKKPRIGVVVYKYDDSFITIMRSTINAASKNKAELLILDGENSQPIQNKQVDRLIERNVDVLAVNIVDRSQALPIIKKARKANLPIVFFNREPFAQDLKSYDKAFYVGALAEQSGTMQGQLAVNYFNKNPQADKNRDGIIQYVMLEGEPGHQDAELRSKYSILAMENSGKKIEKLASETARWNREDARKKTSEFLTAFGDSIELILANNDDMALGAMDALKIARYYQDKKYIPIIGVDATTEAVEAIRDGYLYATILNDAKGQAAIVFKLAYELALGNPASECGEKIVDGVYIWVPNKMVTKENYTDFD</sequence>
<dbReference type="PANTHER" id="PTHR30036">
    <property type="entry name" value="D-XYLOSE-BINDING PERIPLASMIC PROTEIN"/>
    <property type="match status" value="1"/>
</dbReference>
<evidence type="ECO:0000256" key="8">
    <source>
        <dbReference type="ARBA" id="ARBA00022837"/>
    </source>
</evidence>
<dbReference type="PANTHER" id="PTHR30036:SF2">
    <property type="entry name" value="D-GALACTOSE_METHYL-GALACTOSIDE BINDING PERIPLASMIC PROTEIN MGLB"/>
    <property type="match status" value="1"/>
</dbReference>
<dbReference type="Proteomes" id="UP000323594">
    <property type="component" value="Chromosome"/>
</dbReference>
<keyword evidence="8" id="KW-0106">Calcium</keyword>
<dbReference type="SUPFAM" id="SSF53822">
    <property type="entry name" value="Periplasmic binding protein-like I"/>
    <property type="match status" value="1"/>
</dbReference>
<dbReference type="GO" id="GO:0046872">
    <property type="term" value="F:metal ion binding"/>
    <property type="evidence" value="ECO:0007669"/>
    <property type="project" value="UniProtKB-KW"/>
</dbReference>
<evidence type="ECO:0000313" key="12">
    <source>
        <dbReference type="EMBL" id="CEM60334.1"/>
    </source>
</evidence>
<dbReference type="Gene3D" id="3.40.50.2300">
    <property type="match status" value="2"/>
</dbReference>
<keyword evidence="6" id="KW-0732">Signal</keyword>
<accession>A0A0B7GP39</accession>
<keyword evidence="3" id="KW-0813">Transport</keyword>
<evidence type="ECO:0000256" key="2">
    <source>
        <dbReference type="ARBA" id="ARBA00007639"/>
    </source>
</evidence>
<dbReference type="InterPro" id="IPR028082">
    <property type="entry name" value="Peripla_BP_I"/>
</dbReference>
<evidence type="ECO:0000256" key="3">
    <source>
        <dbReference type="ARBA" id="ARBA00022448"/>
    </source>
</evidence>
<evidence type="ECO:0000256" key="4">
    <source>
        <dbReference type="ARBA" id="ARBA00022597"/>
    </source>
</evidence>
<dbReference type="InterPro" id="IPR025997">
    <property type="entry name" value="SBP_2_dom"/>
</dbReference>